<dbReference type="VEuPathDB" id="FungiDB:ASPSYDRAFT_50820"/>
<dbReference type="GeneID" id="63764233"/>
<sequence length="64" mass="6850">MGMRRPCGLPSLVYSVITSIKISTKNKDMKGFSVSVEGAESAGDAEYHLILLSDPSPPHPHQPA</sequence>
<proteinExistence type="predicted"/>
<dbReference type="Proteomes" id="UP000184356">
    <property type="component" value="Unassembled WGS sequence"/>
</dbReference>
<dbReference type="RefSeq" id="XP_040697119.1">
    <property type="nucleotide sequence ID" value="XM_040848160.1"/>
</dbReference>
<evidence type="ECO:0000313" key="1">
    <source>
        <dbReference type="EMBL" id="OJJ53313.1"/>
    </source>
</evidence>
<reference evidence="2" key="1">
    <citation type="journal article" date="2017" name="Genome Biol.">
        <title>Comparative genomics reveals high biological diversity and specific adaptations in the industrially and medically important fungal genus Aspergillus.</title>
        <authorList>
            <person name="de Vries R.P."/>
            <person name="Riley R."/>
            <person name="Wiebenga A."/>
            <person name="Aguilar-Osorio G."/>
            <person name="Amillis S."/>
            <person name="Uchima C.A."/>
            <person name="Anderluh G."/>
            <person name="Asadollahi M."/>
            <person name="Askin M."/>
            <person name="Barry K."/>
            <person name="Battaglia E."/>
            <person name="Bayram O."/>
            <person name="Benocci T."/>
            <person name="Braus-Stromeyer S.A."/>
            <person name="Caldana C."/>
            <person name="Canovas D."/>
            <person name="Cerqueira G.C."/>
            <person name="Chen F."/>
            <person name="Chen W."/>
            <person name="Choi C."/>
            <person name="Clum A."/>
            <person name="Dos Santos R.A."/>
            <person name="Damasio A.R."/>
            <person name="Diallinas G."/>
            <person name="Emri T."/>
            <person name="Fekete E."/>
            <person name="Flipphi M."/>
            <person name="Freyberg S."/>
            <person name="Gallo A."/>
            <person name="Gournas C."/>
            <person name="Habgood R."/>
            <person name="Hainaut M."/>
            <person name="Harispe M.L."/>
            <person name="Henrissat B."/>
            <person name="Hilden K.S."/>
            <person name="Hope R."/>
            <person name="Hossain A."/>
            <person name="Karabika E."/>
            <person name="Karaffa L."/>
            <person name="Karanyi Z."/>
            <person name="Krasevec N."/>
            <person name="Kuo A."/>
            <person name="Kusch H."/>
            <person name="LaButti K."/>
            <person name="Lagendijk E.L."/>
            <person name="Lapidus A."/>
            <person name="Levasseur A."/>
            <person name="Lindquist E."/>
            <person name="Lipzen A."/>
            <person name="Logrieco A.F."/>
            <person name="MacCabe A."/>
            <person name="Maekelae M.R."/>
            <person name="Malavazi I."/>
            <person name="Melin P."/>
            <person name="Meyer V."/>
            <person name="Mielnichuk N."/>
            <person name="Miskei M."/>
            <person name="Molnar A.P."/>
            <person name="Mule G."/>
            <person name="Ngan C.Y."/>
            <person name="Orejas M."/>
            <person name="Orosz E."/>
            <person name="Ouedraogo J.P."/>
            <person name="Overkamp K.M."/>
            <person name="Park H.-S."/>
            <person name="Perrone G."/>
            <person name="Piumi F."/>
            <person name="Punt P.J."/>
            <person name="Ram A.F."/>
            <person name="Ramon A."/>
            <person name="Rauscher S."/>
            <person name="Record E."/>
            <person name="Riano-Pachon D.M."/>
            <person name="Robert V."/>
            <person name="Roehrig J."/>
            <person name="Ruller R."/>
            <person name="Salamov A."/>
            <person name="Salih N.S."/>
            <person name="Samson R.A."/>
            <person name="Sandor E."/>
            <person name="Sanguinetti M."/>
            <person name="Schuetze T."/>
            <person name="Sepcic K."/>
            <person name="Shelest E."/>
            <person name="Sherlock G."/>
            <person name="Sophianopoulou V."/>
            <person name="Squina F.M."/>
            <person name="Sun H."/>
            <person name="Susca A."/>
            <person name="Todd R.B."/>
            <person name="Tsang A."/>
            <person name="Unkles S.E."/>
            <person name="van de Wiele N."/>
            <person name="van Rossen-Uffink D."/>
            <person name="Oliveira J.V."/>
            <person name="Vesth T.C."/>
            <person name="Visser J."/>
            <person name="Yu J.-H."/>
            <person name="Zhou M."/>
            <person name="Andersen M.R."/>
            <person name="Archer D.B."/>
            <person name="Baker S.E."/>
            <person name="Benoit I."/>
            <person name="Brakhage A.A."/>
            <person name="Braus G.H."/>
            <person name="Fischer R."/>
            <person name="Frisvad J.C."/>
            <person name="Goldman G.H."/>
            <person name="Houbraken J."/>
            <person name="Oakley B."/>
            <person name="Pocsi I."/>
            <person name="Scazzocchio C."/>
            <person name="Seiboth B."/>
            <person name="vanKuyk P.A."/>
            <person name="Wortman J."/>
            <person name="Dyer P.S."/>
            <person name="Grigoriev I.V."/>
        </authorList>
    </citation>
    <scope>NUCLEOTIDE SEQUENCE [LARGE SCALE GENOMIC DNA]</scope>
    <source>
        <strain evidence="2">CBS 593.65</strain>
    </source>
</reference>
<dbReference type="AlphaFoldDB" id="A0A1L9T1Z0"/>
<organism evidence="1 2">
    <name type="scientific">Aspergillus sydowii CBS 593.65</name>
    <dbReference type="NCBI Taxonomy" id="1036612"/>
    <lineage>
        <taxon>Eukaryota</taxon>
        <taxon>Fungi</taxon>
        <taxon>Dikarya</taxon>
        <taxon>Ascomycota</taxon>
        <taxon>Pezizomycotina</taxon>
        <taxon>Eurotiomycetes</taxon>
        <taxon>Eurotiomycetidae</taxon>
        <taxon>Eurotiales</taxon>
        <taxon>Aspergillaceae</taxon>
        <taxon>Aspergillus</taxon>
        <taxon>Aspergillus subgen. Nidulantes</taxon>
    </lineage>
</organism>
<accession>A0A1L9T1Z0</accession>
<evidence type="ECO:0000313" key="2">
    <source>
        <dbReference type="Proteomes" id="UP000184356"/>
    </source>
</evidence>
<name>A0A1L9T1Z0_9EURO</name>
<protein>
    <submittedName>
        <fullName evidence="1">Uncharacterized protein</fullName>
    </submittedName>
</protein>
<keyword evidence="2" id="KW-1185">Reference proteome</keyword>
<dbReference type="EMBL" id="KV878597">
    <property type="protein sequence ID" value="OJJ53313.1"/>
    <property type="molecule type" value="Genomic_DNA"/>
</dbReference>
<gene>
    <name evidence="1" type="ORF">ASPSYDRAFT_50820</name>
</gene>